<sequence>MVDAIGSVSNKPIVRSKDASINWEQCTAEEIKDYKGQGEDVPVAILAWAEEIAKLSNAPDDVTYEMVNGSTSIDEINQVFAISDSANANDKDETDSNTNMNQAQAERSILQEGGTTLSDQGKIFMDKSSAAANSSNAMSGVLPGVIEASASLADSADEIAKQTESQTSALKTEYDALVARAKDQNAEPLTEAEQARLSALGGQLAQAGNSAQGALASLSSQVDALKATVSGFSGVPEMAVEYGTETANIGLELMGVSDDKRASVADKATAAAGAKDGALNVIRQNSRINFIRMIVDPDYRLGIKASRQGGGDMDTGTAGITERNSAETQIDTDVSRINTAKMSVENDTYISAADTPNKSNGDKAQQSETKDETEAKEKDITLADSTITTDPNEIQKRKERKGLA</sequence>
<proteinExistence type="predicted"/>
<gene>
    <name evidence="2" type="ORF">IAC10_03010</name>
</gene>
<evidence type="ECO:0000313" key="2">
    <source>
        <dbReference type="EMBL" id="HIS35585.1"/>
    </source>
</evidence>
<protein>
    <submittedName>
        <fullName evidence="2">Uncharacterized protein</fullName>
    </submittedName>
</protein>
<reference evidence="2" key="2">
    <citation type="journal article" date="2021" name="PeerJ">
        <title>Extensive microbial diversity within the chicken gut microbiome revealed by metagenomics and culture.</title>
        <authorList>
            <person name="Gilroy R."/>
            <person name="Ravi A."/>
            <person name="Getino M."/>
            <person name="Pursley I."/>
            <person name="Horton D.L."/>
            <person name="Alikhan N.F."/>
            <person name="Baker D."/>
            <person name="Gharbi K."/>
            <person name="Hall N."/>
            <person name="Watson M."/>
            <person name="Adriaenssens E.M."/>
            <person name="Foster-Nyarko E."/>
            <person name="Jarju S."/>
            <person name="Secka A."/>
            <person name="Antonio M."/>
            <person name="Oren A."/>
            <person name="Chaudhuri R.R."/>
            <person name="La Ragione R."/>
            <person name="Hildebrand F."/>
            <person name="Pallen M.J."/>
        </authorList>
    </citation>
    <scope>NUCLEOTIDE SEQUENCE</scope>
    <source>
        <strain evidence="2">6276</strain>
    </source>
</reference>
<organism evidence="2 3">
    <name type="scientific">Candidatus Scatousia excrementigallinarum</name>
    <dbReference type="NCBI Taxonomy" id="2840935"/>
    <lineage>
        <taxon>Bacteria</taxon>
        <taxon>Candidatus Scatousia</taxon>
    </lineage>
</organism>
<feature type="compositionally biased region" description="Polar residues" evidence="1">
    <location>
        <begin position="383"/>
        <end position="392"/>
    </location>
</feature>
<reference evidence="2" key="1">
    <citation type="submission" date="2020-10" db="EMBL/GenBank/DDBJ databases">
        <authorList>
            <person name="Gilroy R."/>
        </authorList>
    </citation>
    <scope>NUCLEOTIDE SEQUENCE</scope>
    <source>
        <strain evidence="2">6276</strain>
    </source>
</reference>
<comment type="caution">
    <text evidence="2">The sequence shown here is derived from an EMBL/GenBank/DDBJ whole genome shotgun (WGS) entry which is preliminary data.</text>
</comment>
<feature type="compositionally biased region" description="Basic and acidic residues" evidence="1">
    <location>
        <begin position="393"/>
        <end position="404"/>
    </location>
</feature>
<dbReference type="AlphaFoldDB" id="A0A9D1JMW5"/>
<evidence type="ECO:0000313" key="3">
    <source>
        <dbReference type="Proteomes" id="UP000823928"/>
    </source>
</evidence>
<name>A0A9D1JMW5_9BACT</name>
<dbReference type="EMBL" id="DVIU01000063">
    <property type="protein sequence ID" value="HIS35585.1"/>
    <property type="molecule type" value="Genomic_DNA"/>
</dbReference>
<feature type="compositionally biased region" description="Polar residues" evidence="1">
    <location>
        <begin position="349"/>
        <end position="367"/>
    </location>
</feature>
<dbReference type="Proteomes" id="UP000823928">
    <property type="component" value="Unassembled WGS sequence"/>
</dbReference>
<evidence type="ECO:0000256" key="1">
    <source>
        <dbReference type="SAM" id="MobiDB-lite"/>
    </source>
</evidence>
<feature type="region of interest" description="Disordered" evidence="1">
    <location>
        <begin position="349"/>
        <end position="404"/>
    </location>
</feature>
<feature type="compositionally biased region" description="Basic and acidic residues" evidence="1">
    <location>
        <begin position="368"/>
        <end position="381"/>
    </location>
</feature>
<accession>A0A9D1JMW5</accession>